<name>A0ABX1TPB9_9GAMM</name>
<feature type="compositionally biased region" description="Basic and acidic residues" evidence="1">
    <location>
        <begin position="72"/>
        <end position="84"/>
    </location>
</feature>
<keyword evidence="3" id="KW-1185">Reference proteome</keyword>
<comment type="caution">
    <text evidence="2">The sequence shown here is derived from an EMBL/GenBank/DDBJ whole genome shotgun (WGS) entry which is preliminary data.</text>
</comment>
<evidence type="ECO:0000313" key="2">
    <source>
        <dbReference type="EMBL" id="NMQ20529.1"/>
    </source>
</evidence>
<evidence type="ECO:0000313" key="3">
    <source>
        <dbReference type="Proteomes" id="UP000760480"/>
    </source>
</evidence>
<sequence>MRPFPRPPPVENPVVPWISGDHTVAVHLADTPRRSFTAGLQRLGGDPQATDLVAVLARLDDCARVVFARYNGKNDRTPDADGTERSAPIQRVDDT</sequence>
<dbReference type="EMBL" id="SPMZ01000052">
    <property type="protein sequence ID" value="NMQ20529.1"/>
    <property type="molecule type" value="Genomic_DNA"/>
</dbReference>
<proteinExistence type="predicted"/>
<dbReference type="Proteomes" id="UP000760480">
    <property type="component" value="Unassembled WGS sequence"/>
</dbReference>
<organism evidence="2 3">
    <name type="scientific">Candidatus Competibacter phosphatis</name>
    <dbReference type="NCBI Taxonomy" id="221280"/>
    <lineage>
        <taxon>Bacteria</taxon>
        <taxon>Pseudomonadati</taxon>
        <taxon>Pseudomonadota</taxon>
        <taxon>Gammaproteobacteria</taxon>
        <taxon>Candidatus Competibacteraceae</taxon>
        <taxon>Candidatus Competibacter</taxon>
    </lineage>
</organism>
<protein>
    <submittedName>
        <fullName evidence="2">Uncharacterized protein</fullName>
    </submittedName>
</protein>
<dbReference type="RefSeq" id="WP_169249797.1">
    <property type="nucleotide sequence ID" value="NZ_SPMZ01000052.1"/>
</dbReference>
<feature type="region of interest" description="Disordered" evidence="1">
    <location>
        <begin position="71"/>
        <end position="95"/>
    </location>
</feature>
<accession>A0ABX1TPB9</accession>
<evidence type="ECO:0000256" key="1">
    <source>
        <dbReference type="SAM" id="MobiDB-lite"/>
    </source>
</evidence>
<reference evidence="2 3" key="1">
    <citation type="submission" date="2019-03" db="EMBL/GenBank/DDBJ databases">
        <title>Metabolic reconstructions from genomes of highly enriched 'Candidatus Accumulibacter' and 'Candidatus Competibacter' bioreactor populations.</title>
        <authorList>
            <person name="Annavajhala M.K."/>
            <person name="Welles L."/>
            <person name="Abbas B."/>
            <person name="Sorokin D."/>
            <person name="Park H."/>
            <person name="Van Loosdrecht M."/>
            <person name="Chandran K."/>
        </authorList>
    </citation>
    <scope>NUCLEOTIDE SEQUENCE [LARGE SCALE GENOMIC DNA]</scope>
    <source>
        <strain evidence="2 3">SBR_G</strain>
    </source>
</reference>
<gene>
    <name evidence="2" type="ORF">E4P82_15805</name>
</gene>